<dbReference type="Gene3D" id="3.40.190.10">
    <property type="entry name" value="Periplasmic binding protein-like II"/>
    <property type="match status" value="1"/>
</dbReference>
<dbReference type="PIRSF" id="PIRSF017082">
    <property type="entry name" value="YflP"/>
    <property type="match status" value="1"/>
</dbReference>
<dbReference type="EMBL" id="JAHYBZ010000003">
    <property type="protein sequence ID" value="MBW6398071.1"/>
    <property type="molecule type" value="Genomic_DNA"/>
</dbReference>
<sequence length="320" mass="33669">MLRRNILLAASSLPLARPALAWQPDRPLRLVIPFVAGGPADLFGRVLAEALGARLGKTVVAENRSGAGGVLGVDAVAKSAPDGYTLALTTLATLAIIPAMPTRMPFDAMHDLAHLTLVVRVPEVLVVKGDGDFHSLDDLVAAARARPGALQFGSSGVGSITHLACELLAAEAKLQVVHVPYRGIAPAVTDLLGGRVHFVVADVPVLMPHITAGTLRPPAVTTGNRIAALPDVPTTAELGMPSVVSDNWYGLAVPAATPQPIQDALHVAALEALRDETLVRQFTRVEATPSPMSREQYMDFIQAEGRKWAPVVRATGVTTY</sequence>
<keyword evidence="4" id="KW-1185">Reference proteome</keyword>
<organism evidence="3 4">
    <name type="scientific">Roseomonas alba</name>
    <dbReference type="NCBI Taxonomy" id="2846776"/>
    <lineage>
        <taxon>Bacteria</taxon>
        <taxon>Pseudomonadati</taxon>
        <taxon>Pseudomonadota</taxon>
        <taxon>Alphaproteobacteria</taxon>
        <taxon>Acetobacterales</taxon>
        <taxon>Roseomonadaceae</taxon>
        <taxon>Roseomonas</taxon>
    </lineage>
</organism>
<comment type="similarity">
    <text evidence="1">Belongs to the UPF0065 (bug) family.</text>
</comment>
<accession>A0ABS7A713</accession>
<dbReference type="Pfam" id="PF03401">
    <property type="entry name" value="TctC"/>
    <property type="match status" value="1"/>
</dbReference>
<dbReference type="InterPro" id="IPR042100">
    <property type="entry name" value="Bug_dom1"/>
</dbReference>
<keyword evidence="2" id="KW-0732">Signal</keyword>
<dbReference type="PANTHER" id="PTHR42928">
    <property type="entry name" value="TRICARBOXYLATE-BINDING PROTEIN"/>
    <property type="match status" value="1"/>
</dbReference>
<dbReference type="SUPFAM" id="SSF53850">
    <property type="entry name" value="Periplasmic binding protein-like II"/>
    <property type="match status" value="1"/>
</dbReference>
<protein>
    <submittedName>
        <fullName evidence="3">Tripartite tricarboxylate transporter substrate binding protein</fullName>
    </submittedName>
</protein>
<dbReference type="PANTHER" id="PTHR42928:SF5">
    <property type="entry name" value="BLR1237 PROTEIN"/>
    <property type="match status" value="1"/>
</dbReference>
<reference evidence="3 4" key="1">
    <citation type="submission" date="2021-07" db="EMBL/GenBank/DDBJ databases">
        <authorList>
            <person name="So Y."/>
        </authorList>
    </citation>
    <scope>NUCLEOTIDE SEQUENCE [LARGE SCALE GENOMIC DNA]</scope>
    <source>
        <strain evidence="3 4">HJA6</strain>
    </source>
</reference>
<feature type="signal peptide" evidence="2">
    <location>
        <begin position="1"/>
        <end position="21"/>
    </location>
</feature>
<evidence type="ECO:0000256" key="2">
    <source>
        <dbReference type="SAM" id="SignalP"/>
    </source>
</evidence>
<proteinExistence type="inferred from homology"/>
<comment type="caution">
    <text evidence="3">The sequence shown here is derived from an EMBL/GenBank/DDBJ whole genome shotgun (WGS) entry which is preliminary data.</text>
</comment>
<evidence type="ECO:0000313" key="3">
    <source>
        <dbReference type="EMBL" id="MBW6398071.1"/>
    </source>
</evidence>
<feature type="chain" id="PRO_5046465512" evidence="2">
    <location>
        <begin position="22"/>
        <end position="320"/>
    </location>
</feature>
<dbReference type="Gene3D" id="3.40.190.150">
    <property type="entry name" value="Bordetella uptake gene, domain 1"/>
    <property type="match status" value="1"/>
</dbReference>
<dbReference type="Proteomes" id="UP001196565">
    <property type="component" value="Unassembled WGS sequence"/>
</dbReference>
<gene>
    <name evidence="3" type="ORF">KPL78_09455</name>
</gene>
<dbReference type="RefSeq" id="WP_219762691.1">
    <property type="nucleotide sequence ID" value="NZ_JAHYBZ010000003.1"/>
</dbReference>
<name>A0ABS7A713_9PROT</name>
<evidence type="ECO:0000256" key="1">
    <source>
        <dbReference type="ARBA" id="ARBA00006987"/>
    </source>
</evidence>
<dbReference type="InterPro" id="IPR005064">
    <property type="entry name" value="BUG"/>
</dbReference>
<evidence type="ECO:0000313" key="4">
    <source>
        <dbReference type="Proteomes" id="UP001196565"/>
    </source>
</evidence>